<name>A0A0S2DA85_LYSEN</name>
<gene>
    <name evidence="1" type="ORF">GLE_0093</name>
</gene>
<accession>A0A0S2DA85</accession>
<dbReference type="PATRIC" id="fig|69.6.peg.98"/>
<organism evidence="1 2">
    <name type="scientific">Lysobacter enzymogenes</name>
    <dbReference type="NCBI Taxonomy" id="69"/>
    <lineage>
        <taxon>Bacteria</taxon>
        <taxon>Pseudomonadati</taxon>
        <taxon>Pseudomonadota</taxon>
        <taxon>Gammaproteobacteria</taxon>
        <taxon>Lysobacterales</taxon>
        <taxon>Lysobacteraceae</taxon>
        <taxon>Lysobacter</taxon>
    </lineage>
</organism>
<dbReference type="KEGG" id="lez:GLE_0093"/>
<evidence type="ECO:0000313" key="2">
    <source>
        <dbReference type="Proteomes" id="UP000061569"/>
    </source>
</evidence>
<protein>
    <submittedName>
        <fullName evidence="1">Uncharacterized protein</fullName>
    </submittedName>
</protein>
<proteinExistence type="predicted"/>
<dbReference type="Proteomes" id="UP000061569">
    <property type="component" value="Chromosome"/>
</dbReference>
<reference evidence="1 2" key="1">
    <citation type="submission" date="2015-11" db="EMBL/GenBank/DDBJ databases">
        <title>Genome sequences of Lysobacter enzymogenes strain C3 and Lysobacter antibioticus ATCC 29479.</title>
        <authorList>
            <person name="Kobayashi D.Y."/>
        </authorList>
    </citation>
    <scope>NUCLEOTIDE SEQUENCE [LARGE SCALE GENOMIC DNA]</scope>
    <source>
        <strain evidence="1 2">C3</strain>
    </source>
</reference>
<dbReference type="EMBL" id="CP013140">
    <property type="protein sequence ID" value="ALN55452.1"/>
    <property type="molecule type" value="Genomic_DNA"/>
</dbReference>
<dbReference type="STRING" id="69.GLE_0093"/>
<dbReference type="AlphaFoldDB" id="A0A0S2DA85"/>
<sequence>MPARFSFCYVARMDIIFHRRLRLSARLHRRDAGVRSSGIRLR</sequence>
<evidence type="ECO:0000313" key="1">
    <source>
        <dbReference type="EMBL" id="ALN55452.1"/>
    </source>
</evidence>